<dbReference type="PROSITE" id="PS50828">
    <property type="entry name" value="SMR"/>
    <property type="match status" value="1"/>
</dbReference>
<protein>
    <recommendedName>
        <fullName evidence="2">Smr domain-containing protein</fullName>
    </recommendedName>
</protein>
<dbReference type="PANTHER" id="PTHR47812">
    <property type="entry name" value="SMR (SMALL MUTS RELATED) DOMAIN-CONTAINING PROTEIN"/>
    <property type="match status" value="1"/>
</dbReference>
<evidence type="ECO:0000256" key="1">
    <source>
        <dbReference type="SAM" id="MobiDB-lite"/>
    </source>
</evidence>
<dbReference type="Pfam" id="PF01713">
    <property type="entry name" value="Smr"/>
    <property type="match status" value="1"/>
</dbReference>
<organism evidence="3 4">
    <name type="scientific">Cymbomonas tetramitiformis</name>
    <dbReference type="NCBI Taxonomy" id="36881"/>
    <lineage>
        <taxon>Eukaryota</taxon>
        <taxon>Viridiplantae</taxon>
        <taxon>Chlorophyta</taxon>
        <taxon>Pyramimonadophyceae</taxon>
        <taxon>Pyramimonadales</taxon>
        <taxon>Pyramimonadaceae</taxon>
        <taxon>Cymbomonas</taxon>
    </lineage>
</organism>
<sequence>MTLNPEAKVFAPPSFSAGQGHVPLSLLRDVFPDANDAVLARALQESATVEQAISGLLDCPSAFEAPLLPSNGAHNSKPHQGRGKPPSSPSRPRVHGWSQYSRQRSSASMKPTVDVQGAPTLTHSSGADFPQLVAALPVPEGATTVQPGSPASFASLLREGTLGQKRSIAAQDAELYAAIVRSLVDQYPWAGAALVDAVLYAVNDDIAEAEMCLTDMLASEDGADSRLPTEDARAKAGGGSVDCSGHPGRHQEVSTDLYWKHRKPAVELDRAWRRELRRAAVAWSAAEHSLARTYATQARQLRGQALVAHKEAAARIEAELNEDSAGNSGSGKRGGPATGTVRKARLDLHGLHVEEAKEAIDRRLETLESNLATNGFLTLTVIVGRGNHSAQGEASLPRAVETHLQTKGYNFKPGKVGCIEVKPKYRSTNI</sequence>
<dbReference type="SUPFAM" id="SSF160443">
    <property type="entry name" value="SMR domain-like"/>
    <property type="match status" value="1"/>
</dbReference>
<feature type="region of interest" description="Disordered" evidence="1">
    <location>
        <begin position="222"/>
        <end position="250"/>
    </location>
</feature>
<evidence type="ECO:0000313" key="3">
    <source>
        <dbReference type="EMBL" id="KAK3268606.1"/>
    </source>
</evidence>
<feature type="domain" description="Smr" evidence="2">
    <location>
        <begin position="346"/>
        <end position="424"/>
    </location>
</feature>
<feature type="region of interest" description="Disordered" evidence="1">
    <location>
        <begin position="319"/>
        <end position="339"/>
    </location>
</feature>
<evidence type="ECO:0000313" key="4">
    <source>
        <dbReference type="Proteomes" id="UP001190700"/>
    </source>
</evidence>
<dbReference type="InterPro" id="IPR002625">
    <property type="entry name" value="Smr_dom"/>
</dbReference>
<comment type="caution">
    <text evidence="3">The sequence shown here is derived from an EMBL/GenBank/DDBJ whole genome shotgun (WGS) entry which is preliminary data.</text>
</comment>
<dbReference type="PANTHER" id="PTHR47812:SF2">
    <property type="entry name" value="SMR (SMALL MUTS RELATED) DOMAIN-CONTAINING PROTEIN"/>
    <property type="match status" value="1"/>
</dbReference>
<feature type="compositionally biased region" description="Polar residues" evidence="1">
    <location>
        <begin position="98"/>
        <end position="109"/>
    </location>
</feature>
<accession>A0AAE0L1G3</accession>
<dbReference type="InterPro" id="IPR036063">
    <property type="entry name" value="Smr_dom_sf"/>
</dbReference>
<dbReference type="Gene3D" id="3.30.1370.110">
    <property type="match status" value="1"/>
</dbReference>
<feature type="compositionally biased region" description="Basic and acidic residues" evidence="1">
    <location>
        <begin position="223"/>
        <end position="234"/>
    </location>
</feature>
<dbReference type="EMBL" id="LGRX02011716">
    <property type="protein sequence ID" value="KAK3268606.1"/>
    <property type="molecule type" value="Genomic_DNA"/>
</dbReference>
<reference evidence="3 4" key="1">
    <citation type="journal article" date="2015" name="Genome Biol. Evol.">
        <title>Comparative Genomics of a Bacterivorous Green Alga Reveals Evolutionary Causalities and Consequences of Phago-Mixotrophic Mode of Nutrition.</title>
        <authorList>
            <person name="Burns J.A."/>
            <person name="Paasch A."/>
            <person name="Narechania A."/>
            <person name="Kim E."/>
        </authorList>
    </citation>
    <scope>NUCLEOTIDE SEQUENCE [LARGE SCALE GENOMIC DNA]</scope>
    <source>
        <strain evidence="3 4">PLY_AMNH</strain>
    </source>
</reference>
<keyword evidence="4" id="KW-1185">Reference proteome</keyword>
<feature type="region of interest" description="Disordered" evidence="1">
    <location>
        <begin position="67"/>
        <end position="126"/>
    </location>
</feature>
<name>A0AAE0L1G3_9CHLO</name>
<feature type="compositionally biased region" description="Gly residues" evidence="1">
    <location>
        <begin position="328"/>
        <end position="337"/>
    </location>
</feature>
<dbReference type="AlphaFoldDB" id="A0AAE0L1G3"/>
<dbReference type="Proteomes" id="UP001190700">
    <property type="component" value="Unassembled WGS sequence"/>
</dbReference>
<evidence type="ECO:0000259" key="2">
    <source>
        <dbReference type="PROSITE" id="PS50828"/>
    </source>
</evidence>
<proteinExistence type="predicted"/>
<gene>
    <name evidence="3" type="ORF">CYMTET_22895</name>
</gene>
<dbReference type="SMART" id="SM00463">
    <property type="entry name" value="SMR"/>
    <property type="match status" value="1"/>
</dbReference>